<keyword evidence="1" id="KW-0378">Hydrolase</keyword>
<dbReference type="EMBL" id="LR724687">
    <property type="protein sequence ID" value="VWO95298.1"/>
    <property type="molecule type" value="Genomic_DNA"/>
</dbReference>
<organism evidence="1">
    <name type="scientific">Ganoderma boninense</name>
    <dbReference type="NCBI Taxonomy" id="34458"/>
    <lineage>
        <taxon>Eukaryota</taxon>
        <taxon>Fungi</taxon>
        <taxon>Dikarya</taxon>
        <taxon>Basidiomycota</taxon>
        <taxon>Agaricomycotina</taxon>
        <taxon>Agaricomycetes</taxon>
        <taxon>Polyporales</taxon>
        <taxon>Polyporaceae</taxon>
        <taxon>Ganoderma</taxon>
    </lineage>
</organism>
<name>A0A5K1JUX0_9APHY</name>
<accession>A0A5K1JUX0</accession>
<gene>
    <name evidence="1" type="primary">P26215</name>
</gene>
<dbReference type="AlphaFoldDB" id="A0A5K1JUX0"/>
<reference evidence="1" key="1">
    <citation type="submission" date="2019-10" db="EMBL/GenBank/DDBJ databases">
        <authorList>
            <person name="Nor Muhammad N."/>
        </authorList>
    </citation>
    <scope>NUCLEOTIDE SEQUENCE</scope>
</reference>
<dbReference type="GO" id="GO:0004650">
    <property type="term" value="F:polygalacturonase activity"/>
    <property type="evidence" value="ECO:0007669"/>
    <property type="project" value="UniProtKB-EC"/>
</dbReference>
<protein>
    <submittedName>
        <fullName evidence="1">Polygalacturonase (PG) )</fullName>
        <ecNumber evidence="1">3.2.1.15</ecNumber>
    </submittedName>
</protein>
<keyword evidence="1" id="KW-0326">Glycosidase</keyword>
<proteinExistence type="predicted"/>
<dbReference type="EC" id="3.2.1.15" evidence="1"/>
<sequence>MMWSLMIHRFSSFNRFTMEVLVRLFPNLDNTLVIGTLKTVDAEDLYPNVREWSRKTQKSRAWSRLYHAVCDASSAFLKADGSPMPHS</sequence>
<evidence type="ECO:0000313" key="1">
    <source>
        <dbReference type="EMBL" id="VWO95298.1"/>
    </source>
</evidence>